<feature type="compositionally biased region" description="Basic and acidic residues" evidence="1">
    <location>
        <begin position="70"/>
        <end position="82"/>
    </location>
</feature>
<comment type="caution">
    <text evidence="2">The sequence shown here is derived from an EMBL/GenBank/DDBJ whole genome shotgun (WGS) entry which is preliminary data.</text>
</comment>
<gene>
    <name evidence="2" type="ORF">GCM10010302_06360</name>
</gene>
<dbReference type="EMBL" id="BAAABV010000005">
    <property type="protein sequence ID" value="GAA0271500.1"/>
    <property type="molecule type" value="Genomic_DNA"/>
</dbReference>
<proteinExistence type="predicted"/>
<name>A0ABP3ERX8_9ACTN</name>
<reference evidence="3" key="1">
    <citation type="journal article" date="2019" name="Int. J. Syst. Evol. Microbiol.">
        <title>The Global Catalogue of Microorganisms (GCM) 10K type strain sequencing project: providing services to taxonomists for standard genome sequencing and annotation.</title>
        <authorList>
            <consortium name="The Broad Institute Genomics Platform"/>
            <consortium name="The Broad Institute Genome Sequencing Center for Infectious Disease"/>
            <person name="Wu L."/>
            <person name="Ma J."/>
        </authorList>
    </citation>
    <scope>NUCLEOTIDE SEQUENCE [LARGE SCALE GENOMIC DNA]</scope>
    <source>
        <strain evidence="3">JCM 4505</strain>
    </source>
</reference>
<sequence length="92" mass="9801">MSYLGAVQAAVGYGAALDAAIDTNRFALYEQVRLPLPENPEAERALALLLCTHWRQRVPLPGPLEYLHPGTRDPGLRGDRTSDTAGGGTTAA</sequence>
<accession>A0ABP3ERX8</accession>
<dbReference type="Proteomes" id="UP001501867">
    <property type="component" value="Unassembled WGS sequence"/>
</dbReference>
<dbReference type="RefSeq" id="WP_344152091.1">
    <property type="nucleotide sequence ID" value="NZ_BAAABV010000005.1"/>
</dbReference>
<feature type="region of interest" description="Disordered" evidence="1">
    <location>
        <begin position="62"/>
        <end position="92"/>
    </location>
</feature>
<evidence type="ECO:0000313" key="3">
    <source>
        <dbReference type="Proteomes" id="UP001501867"/>
    </source>
</evidence>
<keyword evidence="3" id="KW-1185">Reference proteome</keyword>
<organism evidence="2 3">
    <name type="scientific">Streptomyces polychromogenes</name>
    <dbReference type="NCBI Taxonomy" id="67342"/>
    <lineage>
        <taxon>Bacteria</taxon>
        <taxon>Bacillati</taxon>
        <taxon>Actinomycetota</taxon>
        <taxon>Actinomycetes</taxon>
        <taxon>Kitasatosporales</taxon>
        <taxon>Streptomycetaceae</taxon>
        <taxon>Streptomyces</taxon>
    </lineage>
</organism>
<evidence type="ECO:0000313" key="2">
    <source>
        <dbReference type="EMBL" id="GAA0271500.1"/>
    </source>
</evidence>
<evidence type="ECO:0000256" key="1">
    <source>
        <dbReference type="SAM" id="MobiDB-lite"/>
    </source>
</evidence>
<protein>
    <submittedName>
        <fullName evidence="2">Uncharacterized protein</fullName>
    </submittedName>
</protein>